<evidence type="ECO:0000313" key="7">
    <source>
        <dbReference type="Proteomes" id="UP000008037"/>
    </source>
</evidence>
<evidence type="ECO:0000256" key="4">
    <source>
        <dbReference type="ARBA" id="ARBA00023136"/>
    </source>
</evidence>
<evidence type="ECO:0000256" key="5">
    <source>
        <dbReference type="SAM" id="Phobius"/>
    </source>
</evidence>
<dbReference type="InterPro" id="IPR000537">
    <property type="entry name" value="UbiA_prenyltransferase"/>
</dbReference>
<proteinExistence type="predicted"/>
<dbReference type="EMBL" id="CP002408">
    <property type="protein sequence ID" value="AFU57651.1"/>
    <property type="molecule type" value="Genomic_DNA"/>
</dbReference>
<dbReference type="GeneID" id="13795103"/>
<name>K0I8P7_NITGG</name>
<dbReference type="RefSeq" id="WP_015018197.1">
    <property type="nucleotide sequence ID" value="NC_018719.1"/>
</dbReference>
<dbReference type="AlphaFoldDB" id="K0I8P7"/>
<evidence type="ECO:0000313" key="6">
    <source>
        <dbReference type="EMBL" id="AFU57651.1"/>
    </source>
</evidence>
<feature type="transmembrane region" description="Helical" evidence="5">
    <location>
        <begin position="195"/>
        <end position="216"/>
    </location>
</feature>
<dbReference type="STRING" id="1237085.Ngar_c07080"/>
<keyword evidence="7" id="KW-1185">Reference proteome</keyword>
<dbReference type="Gene3D" id="1.10.357.140">
    <property type="entry name" value="UbiA prenyltransferase"/>
    <property type="match status" value="1"/>
</dbReference>
<feature type="transmembrane region" description="Helical" evidence="5">
    <location>
        <begin position="163"/>
        <end position="183"/>
    </location>
</feature>
<dbReference type="InterPro" id="IPR050475">
    <property type="entry name" value="Prenyltransferase_related"/>
</dbReference>
<dbReference type="InterPro" id="IPR044878">
    <property type="entry name" value="UbiA_sf"/>
</dbReference>
<reference evidence="6 7" key="1">
    <citation type="journal article" date="2012" name="Environ. Microbiol.">
        <title>The genome of the ammonia-oxidizing Candidatus Nitrososphaera gargensis: insights into metabolic versatility and environmental adaptations.</title>
        <authorList>
            <person name="Spang A."/>
            <person name="Poehlein A."/>
            <person name="Offre P."/>
            <person name="Zumbragel S."/>
            <person name="Haider S."/>
            <person name="Rychlik N."/>
            <person name="Nowka B."/>
            <person name="Schmeisser C."/>
            <person name="Lebedeva E.V."/>
            <person name="Rattei T."/>
            <person name="Bohm C."/>
            <person name="Schmid M."/>
            <person name="Galushko A."/>
            <person name="Hatzenpichler R."/>
            <person name="Weinmaier T."/>
            <person name="Daniel R."/>
            <person name="Schleper C."/>
            <person name="Spieck E."/>
            <person name="Streit W."/>
            <person name="Wagner M."/>
        </authorList>
    </citation>
    <scope>NUCLEOTIDE SEQUENCE [LARGE SCALE GENOMIC DNA]</scope>
    <source>
        <strain evidence="7">Ga9.2</strain>
    </source>
</reference>
<keyword evidence="6" id="KW-0808">Transferase</keyword>
<keyword evidence="4 5" id="KW-0472">Membrane</keyword>
<dbReference type="PANTHER" id="PTHR42723">
    <property type="entry name" value="CHLOROPHYLL SYNTHASE"/>
    <property type="match status" value="1"/>
</dbReference>
<dbReference type="GO" id="GO:0005886">
    <property type="term" value="C:plasma membrane"/>
    <property type="evidence" value="ECO:0007669"/>
    <property type="project" value="UniProtKB-SubCell"/>
</dbReference>
<feature type="transmembrane region" description="Helical" evidence="5">
    <location>
        <begin position="261"/>
        <end position="291"/>
    </location>
</feature>
<organism evidence="6 7">
    <name type="scientific">Nitrososphaera gargensis (strain Ga9.2)</name>
    <dbReference type="NCBI Taxonomy" id="1237085"/>
    <lineage>
        <taxon>Archaea</taxon>
        <taxon>Nitrososphaerota</taxon>
        <taxon>Nitrososphaeria</taxon>
        <taxon>Nitrososphaerales</taxon>
        <taxon>Nitrososphaeraceae</taxon>
        <taxon>Nitrososphaera</taxon>
    </lineage>
</organism>
<feature type="transmembrane region" description="Helical" evidence="5">
    <location>
        <begin position="46"/>
        <end position="69"/>
    </location>
</feature>
<dbReference type="BioCyc" id="CNIT1237085:G1324-706-MONOMER"/>
<dbReference type="HOGENOM" id="CLU_060108_2_0_2"/>
<dbReference type="PANTHER" id="PTHR42723:SF1">
    <property type="entry name" value="CHLOROPHYLL SYNTHASE, CHLOROPLASTIC"/>
    <property type="match status" value="1"/>
</dbReference>
<dbReference type="GO" id="GO:0016765">
    <property type="term" value="F:transferase activity, transferring alkyl or aryl (other than methyl) groups"/>
    <property type="evidence" value="ECO:0007669"/>
    <property type="project" value="InterPro"/>
</dbReference>
<dbReference type="CDD" id="cd13964">
    <property type="entry name" value="PT_UbiA_1"/>
    <property type="match status" value="1"/>
</dbReference>
<gene>
    <name evidence="6" type="ordered locus">Ngar_c07080</name>
</gene>
<accession>K0I8P7</accession>
<feature type="transmembrane region" description="Helical" evidence="5">
    <location>
        <begin position="12"/>
        <end position="34"/>
    </location>
</feature>
<dbReference type="InParanoid" id="K0I8P7"/>
<feature type="transmembrane region" description="Helical" evidence="5">
    <location>
        <begin position="222"/>
        <end position="241"/>
    </location>
</feature>
<feature type="transmembrane region" description="Helical" evidence="5">
    <location>
        <begin position="136"/>
        <end position="157"/>
    </location>
</feature>
<protein>
    <submittedName>
        <fullName evidence="6">Putative UbiA prenyltransferase</fullName>
    </submittedName>
</protein>
<sequence length="297" mass="31895">MQHHRIDTLRQYLLLIRLPNVFTAPSDIMVGYFATIPLVETNGFHLASLMVSSGLLYIAGIVLNDYFDIEVDRRERPFRPLPSGSIPKEHAMAIALAAIAAANIIALAASPTSFAMSLTLTAAIIAYDYRLKRGRAAAFSMGSTRFLNVILGASIVMSASSGIGTAIFAAALLFAYVIAIMILSRKEVGNEKPKVFAAFSIIFGVIASIVAIGLLVQFQWVFLMNLAIFTAVMAVIFKQLLTATSGSSVPQAVKNMVLSIIILDSVFVAGTAGLLYSLSTLLFIIPAVLLAKKLYVT</sequence>
<dbReference type="OrthoDB" id="11851at2157"/>
<dbReference type="Pfam" id="PF01040">
    <property type="entry name" value="UbiA"/>
    <property type="match status" value="1"/>
</dbReference>
<dbReference type="Proteomes" id="UP000008037">
    <property type="component" value="Chromosome"/>
</dbReference>
<keyword evidence="3 5" id="KW-1133">Transmembrane helix</keyword>
<comment type="subcellular location">
    <subcellularLocation>
        <location evidence="1">Cell membrane</location>
        <topology evidence="1">Multi-pass membrane protein</topology>
    </subcellularLocation>
</comment>
<feature type="transmembrane region" description="Helical" evidence="5">
    <location>
        <begin position="114"/>
        <end position="129"/>
    </location>
</feature>
<evidence type="ECO:0000256" key="1">
    <source>
        <dbReference type="ARBA" id="ARBA00004651"/>
    </source>
</evidence>
<keyword evidence="2 5" id="KW-0812">Transmembrane</keyword>
<dbReference type="KEGG" id="nga:Ngar_c07080"/>
<evidence type="ECO:0000256" key="2">
    <source>
        <dbReference type="ARBA" id="ARBA00022692"/>
    </source>
</evidence>
<evidence type="ECO:0000256" key="3">
    <source>
        <dbReference type="ARBA" id="ARBA00022989"/>
    </source>
</evidence>